<evidence type="ECO:0000256" key="1">
    <source>
        <dbReference type="ARBA" id="ARBA00022630"/>
    </source>
</evidence>
<proteinExistence type="predicted"/>
<dbReference type="PRINTS" id="PR00469">
    <property type="entry name" value="PNDRDTASEII"/>
</dbReference>
<sequence>MTETAVNDKNDEKAHGTADAYDVVVVGGGAAGLSGALALSRARRSVLVIDSGRPRNAPAEGVHVYLGRENTPPAELMADGREEIRRYGAEIREGEVVAAEHDDAAARAGSGIGFRVTLADGTAVRARRLLVTSGLVDELPELPGLAELWGTGVLHCPYCHGWEVRDRRIGVLSTGPLAVHQALLWRQWSDDVTLFLHTGPEPDDESYEQLAARGITVVDGKVDELVRADGRLTGLRLASGRVFDLAALAVATRMNARADWLTPLGVELADQMVQGTMVGRHIPTDPTGRTDVPGVWAAGNVVEVSSQVIVAAAAGVRAGAALNADLVSEDTRAAVTAHRAAADRELASSSQVAL</sequence>
<dbReference type="Proteomes" id="UP001223978">
    <property type="component" value="Unassembled WGS sequence"/>
</dbReference>
<evidence type="ECO:0000256" key="2">
    <source>
        <dbReference type="ARBA" id="ARBA00023002"/>
    </source>
</evidence>
<evidence type="ECO:0000256" key="3">
    <source>
        <dbReference type="ARBA" id="ARBA00048132"/>
    </source>
</evidence>
<evidence type="ECO:0000313" key="5">
    <source>
        <dbReference type="EMBL" id="MDI3403753.1"/>
    </source>
</evidence>
<keyword evidence="6" id="KW-1185">Reference proteome</keyword>
<accession>A0ABT6S6P9</accession>
<dbReference type="EMBL" id="JASCIQ010000006">
    <property type="protein sequence ID" value="MDI3403753.1"/>
    <property type="molecule type" value="Genomic_DNA"/>
</dbReference>
<dbReference type="PRINTS" id="PR00368">
    <property type="entry name" value="FADPNR"/>
</dbReference>
<dbReference type="InterPro" id="IPR050097">
    <property type="entry name" value="Ferredoxin-NADP_redctase_2"/>
</dbReference>
<evidence type="ECO:0000259" key="4">
    <source>
        <dbReference type="Pfam" id="PF07992"/>
    </source>
</evidence>
<dbReference type="PANTHER" id="PTHR48105">
    <property type="entry name" value="THIOREDOXIN REDUCTASE 1-RELATED-RELATED"/>
    <property type="match status" value="1"/>
</dbReference>
<dbReference type="InterPro" id="IPR036188">
    <property type="entry name" value="FAD/NAD-bd_sf"/>
</dbReference>
<evidence type="ECO:0000313" key="6">
    <source>
        <dbReference type="Proteomes" id="UP001223978"/>
    </source>
</evidence>
<comment type="caution">
    <text evidence="5">The sequence shown here is derived from an EMBL/GenBank/DDBJ whole genome shotgun (WGS) entry which is preliminary data.</text>
</comment>
<keyword evidence="1" id="KW-0285">Flavoprotein</keyword>
<dbReference type="SUPFAM" id="SSF51905">
    <property type="entry name" value="FAD/NAD(P)-binding domain"/>
    <property type="match status" value="1"/>
</dbReference>
<feature type="domain" description="FAD/NAD(P)-binding" evidence="4">
    <location>
        <begin position="21"/>
        <end position="315"/>
    </location>
</feature>
<protein>
    <submittedName>
        <fullName evidence="5">NAD(P)/FAD-dependent oxidoreductase</fullName>
    </submittedName>
</protein>
<keyword evidence="2" id="KW-0560">Oxidoreductase</keyword>
<comment type="catalytic activity">
    <reaction evidence="3">
        <text>[thioredoxin]-dithiol + NADP(+) = [thioredoxin]-disulfide + NADPH + H(+)</text>
        <dbReference type="Rhea" id="RHEA:20345"/>
        <dbReference type="Rhea" id="RHEA-COMP:10698"/>
        <dbReference type="Rhea" id="RHEA-COMP:10700"/>
        <dbReference type="ChEBI" id="CHEBI:15378"/>
        <dbReference type="ChEBI" id="CHEBI:29950"/>
        <dbReference type="ChEBI" id="CHEBI:50058"/>
        <dbReference type="ChEBI" id="CHEBI:57783"/>
        <dbReference type="ChEBI" id="CHEBI:58349"/>
        <dbReference type="EC" id="1.8.1.9"/>
    </reaction>
</comment>
<dbReference type="Gene3D" id="3.50.50.60">
    <property type="entry name" value="FAD/NAD(P)-binding domain"/>
    <property type="match status" value="2"/>
</dbReference>
<name>A0ABT6S6P9_9ACTN</name>
<organism evidence="5 6">
    <name type="scientific">Streptomyces cavernicola</name>
    <dbReference type="NCBI Taxonomy" id="3043613"/>
    <lineage>
        <taxon>Bacteria</taxon>
        <taxon>Bacillati</taxon>
        <taxon>Actinomycetota</taxon>
        <taxon>Actinomycetes</taxon>
        <taxon>Kitasatosporales</taxon>
        <taxon>Streptomycetaceae</taxon>
        <taxon>Streptomyces</taxon>
    </lineage>
</organism>
<dbReference type="RefSeq" id="WP_282541700.1">
    <property type="nucleotide sequence ID" value="NZ_JASCIQ010000006.1"/>
</dbReference>
<dbReference type="Pfam" id="PF07992">
    <property type="entry name" value="Pyr_redox_2"/>
    <property type="match status" value="1"/>
</dbReference>
<gene>
    <name evidence="5" type="ORF">QIS96_07935</name>
</gene>
<dbReference type="InterPro" id="IPR023753">
    <property type="entry name" value="FAD/NAD-binding_dom"/>
</dbReference>
<reference evidence="5 6" key="1">
    <citation type="submission" date="2023-05" db="EMBL/GenBank/DDBJ databases">
        <title>Draft genome sequence of Streptomyces sp. B-S-A6 isolated from a cave soil in Thailand.</title>
        <authorList>
            <person name="Chamroensaksri N."/>
            <person name="Muangham S."/>
        </authorList>
    </citation>
    <scope>NUCLEOTIDE SEQUENCE [LARGE SCALE GENOMIC DNA]</scope>
    <source>
        <strain evidence="5 6">B-S-A6</strain>
    </source>
</reference>